<proteinExistence type="predicted"/>
<reference evidence="1 2" key="1">
    <citation type="submission" date="2015-07" db="EMBL/GenBank/DDBJ databases">
        <title>The genome of Eufriesea mexicana.</title>
        <authorList>
            <person name="Pan H."/>
            <person name="Kapheim K."/>
        </authorList>
    </citation>
    <scope>NUCLEOTIDE SEQUENCE [LARGE SCALE GENOMIC DNA]</scope>
    <source>
        <strain evidence="1">0111107269</strain>
        <tissue evidence="1">Whole body</tissue>
    </source>
</reference>
<name>A0A310SP44_9HYME</name>
<dbReference type="Proteomes" id="UP000250275">
    <property type="component" value="Unassembled WGS sequence"/>
</dbReference>
<organism evidence="1 2">
    <name type="scientific">Eufriesea mexicana</name>
    <dbReference type="NCBI Taxonomy" id="516756"/>
    <lineage>
        <taxon>Eukaryota</taxon>
        <taxon>Metazoa</taxon>
        <taxon>Ecdysozoa</taxon>
        <taxon>Arthropoda</taxon>
        <taxon>Hexapoda</taxon>
        <taxon>Insecta</taxon>
        <taxon>Pterygota</taxon>
        <taxon>Neoptera</taxon>
        <taxon>Endopterygota</taxon>
        <taxon>Hymenoptera</taxon>
        <taxon>Apocrita</taxon>
        <taxon>Aculeata</taxon>
        <taxon>Apoidea</taxon>
        <taxon>Anthophila</taxon>
        <taxon>Apidae</taxon>
        <taxon>Eufriesea</taxon>
    </lineage>
</organism>
<dbReference type="EMBL" id="KQ761546">
    <property type="protein sequence ID" value="OAD57388.1"/>
    <property type="molecule type" value="Genomic_DNA"/>
</dbReference>
<sequence length="79" mass="9189">MLEIRSTLKYGGIKTDKLKVANDRVRESSITDSHGQRALTLEFLVRLCGVKEPTMRMEFETRSIFYVTFLRRGLWTCST</sequence>
<evidence type="ECO:0000313" key="2">
    <source>
        <dbReference type="Proteomes" id="UP000250275"/>
    </source>
</evidence>
<protein>
    <submittedName>
        <fullName evidence="1">Uncharacterized protein</fullName>
    </submittedName>
</protein>
<evidence type="ECO:0000313" key="1">
    <source>
        <dbReference type="EMBL" id="OAD57388.1"/>
    </source>
</evidence>
<gene>
    <name evidence="1" type="ORF">WN48_02134</name>
</gene>
<dbReference type="AlphaFoldDB" id="A0A310SP44"/>
<accession>A0A310SP44</accession>
<keyword evidence="2" id="KW-1185">Reference proteome</keyword>